<keyword evidence="4" id="KW-0813">Transport</keyword>
<feature type="domain" description="Trimeric autotransporter adhesin YadA-like stalk" evidence="15">
    <location>
        <begin position="721"/>
        <end position="748"/>
    </location>
</feature>
<feature type="domain" description="Trimeric autotransporter adhesin YadA-like stalk" evidence="15">
    <location>
        <begin position="357"/>
        <end position="401"/>
    </location>
</feature>
<evidence type="ECO:0000256" key="10">
    <source>
        <dbReference type="ARBA" id="ARBA00023237"/>
    </source>
</evidence>
<name>A0ABQ5XMN5_9GAMM</name>
<proteinExistence type="inferred from homology"/>
<dbReference type="Pfam" id="PF05658">
    <property type="entry name" value="YadA_head"/>
    <property type="match status" value="6"/>
</dbReference>
<dbReference type="Pfam" id="PF13018">
    <property type="entry name" value="ESPR"/>
    <property type="match status" value="1"/>
</dbReference>
<keyword evidence="18" id="KW-1185">Reference proteome</keyword>
<dbReference type="Gene3D" id="6.10.250.2040">
    <property type="match status" value="1"/>
</dbReference>
<feature type="domain" description="Trimeric autotransporter adhesin YadA-like stalk" evidence="15">
    <location>
        <begin position="442"/>
        <end position="468"/>
    </location>
</feature>
<evidence type="ECO:0000256" key="1">
    <source>
        <dbReference type="ARBA" id="ARBA00004241"/>
    </source>
</evidence>
<evidence type="ECO:0000256" key="12">
    <source>
        <dbReference type="SAM" id="Phobius"/>
    </source>
</evidence>
<comment type="similarity">
    <text evidence="3">Belongs to the autotransporter-2 (AT-2) (TC 1.B.40) family.</text>
</comment>
<feature type="domain" description="Trimeric autotransporter adhesin YadA-like head" evidence="14">
    <location>
        <begin position="883"/>
        <end position="909"/>
    </location>
</feature>
<keyword evidence="8" id="KW-0653">Protein transport</keyword>
<dbReference type="InterPro" id="IPR005594">
    <property type="entry name" value="YadA_C"/>
</dbReference>
<dbReference type="SUPFAM" id="SSF101967">
    <property type="entry name" value="Adhesin YadA, collagen-binding domain"/>
    <property type="match status" value="5"/>
</dbReference>
<keyword evidence="10" id="KW-0998">Cell outer membrane</keyword>
<feature type="domain" description="Trimeric autotransporter adhesin YadA-like stalk" evidence="15">
    <location>
        <begin position="647"/>
        <end position="683"/>
    </location>
</feature>
<dbReference type="CDD" id="cd12820">
    <property type="entry name" value="LbR_YadA-like"/>
    <property type="match status" value="1"/>
</dbReference>
<evidence type="ECO:0000256" key="3">
    <source>
        <dbReference type="ARBA" id="ARBA00005848"/>
    </source>
</evidence>
<protein>
    <submittedName>
        <fullName evidence="17">Membrane protein</fullName>
    </submittedName>
</protein>
<keyword evidence="9 12" id="KW-0472">Membrane</keyword>
<comment type="subcellular location">
    <subcellularLocation>
        <location evidence="2">Cell outer membrane</location>
    </subcellularLocation>
    <subcellularLocation>
        <location evidence="1">Cell surface</location>
    </subcellularLocation>
</comment>
<feature type="domain" description="Trimeric autotransporter adhesin YadA-like head" evidence="14">
    <location>
        <begin position="199"/>
        <end position="220"/>
    </location>
</feature>
<dbReference type="Proteomes" id="UP001156670">
    <property type="component" value="Unassembled WGS sequence"/>
</dbReference>
<gene>
    <name evidence="17" type="ORF">GCM10007901_07180</name>
</gene>
<feature type="domain" description="Trimeric autotransporter adhesin YadA-like stalk" evidence="15">
    <location>
        <begin position="230"/>
        <end position="264"/>
    </location>
</feature>
<dbReference type="EMBL" id="BSOB01000006">
    <property type="protein sequence ID" value="GLQ91768.1"/>
    <property type="molecule type" value="Genomic_DNA"/>
</dbReference>
<feature type="domain" description="Trimeric autotransporter adhesin YadA-like C-terminal membrane anchor" evidence="13">
    <location>
        <begin position="1032"/>
        <end position="1087"/>
    </location>
</feature>
<organism evidence="17 18">
    <name type="scientific">Dyella acidisoli</name>
    <dbReference type="NCBI Taxonomy" id="1867834"/>
    <lineage>
        <taxon>Bacteria</taxon>
        <taxon>Pseudomonadati</taxon>
        <taxon>Pseudomonadota</taxon>
        <taxon>Gammaproteobacteria</taxon>
        <taxon>Lysobacterales</taxon>
        <taxon>Rhodanobacteraceae</taxon>
        <taxon>Dyella</taxon>
    </lineage>
</organism>
<keyword evidence="12" id="KW-1133">Transmembrane helix</keyword>
<dbReference type="Gene3D" id="1.20.5.170">
    <property type="match status" value="3"/>
</dbReference>
<evidence type="ECO:0000259" key="13">
    <source>
        <dbReference type="Pfam" id="PF03895"/>
    </source>
</evidence>
<dbReference type="Gene3D" id="2.150.10.10">
    <property type="entry name" value="Serralysin-like metalloprotease, C-terminal"/>
    <property type="match status" value="6"/>
</dbReference>
<evidence type="ECO:0000313" key="18">
    <source>
        <dbReference type="Proteomes" id="UP001156670"/>
    </source>
</evidence>
<dbReference type="InterPro" id="IPR024973">
    <property type="entry name" value="ESPR"/>
</dbReference>
<comment type="caution">
    <text evidence="17">The sequence shown here is derived from an EMBL/GenBank/DDBJ whole genome shotgun (WGS) entry which is preliminary data.</text>
</comment>
<dbReference type="Gene3D" id="3.30.1300.30">
    <property type="entry name" value="GSPII I/J protein-like"/>
    <property type="match status" value="1"/>
</dbReference>
<dbReference type="InterPro" id="IPR011049">
    <property type="entry name" value="Serralysin-like_metalloprot_C"/>
</dbReference>
<dbReference type="Pfam" id="PF03895">
    <property type="entry name" value="YadA_anchor"/>
    <property type="match status" value="1"/>
</dbReference>
<dbReference type="InterPro" id="IPR008635">
    <property type="entry name" value="Coiled_stalk_dom"/>
</dbReference>
<feature type="domain" description="Trimeric autotransporter adhesin YadA-like stalk" evidence="15">
    <location>
        <begin position="973"/>
        <end position="1011"/>
    </location>
</feature>
<evidence type="ECO:0000256" key="6">
    <source>
        <dbReference type="ARBA" id="ARBA00022692"/>
    </source>
</evidence>
<evidence type="ECO:0000256" key="8">
    <source>
        <dbReference type="ARBA" id="ARBA00022927"/>
    </source>
</evidence>
<feature type="domain" description="Trimeric autotransporter adhesin YadA-like stalk" evidence="15">
    <location>
        <begin position="589"/>
        <end position="615"/>
    </location>
</feature>
<feature type="domain" description="Trimeric autotransporter adhesin YadA-like head" evidence="14">
    <location>
        <begin position="944"/>
        <end position="967"/>
    </location>
</feature>
<evidence type="ECO:0000259" key="14">
    <source>
        <dbReference type="Pfam" id="PF05658"/>
    </source>
</evidence>
<evidence type="ECO:0000259" key="16">
    <source>
        <dbReference type="Pfam" id="PF13018"/>
    </source>
</evidence>
<keyword evidence="5" id="KW-1134">Transmembrane beta strand</keyword>
<dbReference type="SUPFAM" id="SSF54523">
    <property type="entry name" value="Pili subunits"/>
    <property type="match status" value="1"/>
</dbReference>
<feature type="domain" description="Trimeric autotransporter adhesin YadA-like head" evidence="14">
    <location>
        <begin position="124"/>
        <end position="149"/>
    </location>
</feature>
<accession>A0ABQ5XMN5</accession>
<dbReference type="InterPro" id="IPR008640">
    <property type="entry name" value="Adhesin_Head_dom"/>
</dbReference>
<feature type="domain" description="Trimeric autotransporter adhesin YadA-like head" evidence="14">
    <location>
        <begin position="166"/>
        <end position="192"/>
    </location>
</feature>
<feature type="domain" description="ESPR" evidence="16">
    <location>
        <begin position="1"/>
        <end position="44"/>
    </location>
</feature>
<evidence type="ECO:0000256" key="2">
    <source>
        <dbReference type="ARBA" id="ARBA00004442"/>
    </source>
</evidence>
<dbReference type="Pfam" id="PF05662">
    <property type="entry name" value="YadA_stalk"/>
    <property type="match status" value="9"/>
</dbReference>
<evidence type="ECO:0000256" key="4">
    <source>
        <dbReference type="ARBA" id="ARBA00022448"/>
    </source>
</evidence>
<dbReference type="RefSeq" id="WP_284319522.1">
    <property type="nucleotide sequence ID" value="NZ_BSOB01000006.1"/>
</dbReference>
<reference evidence="18" key="1">
    <citation type="journal article" date="2019" name="Int. J. Syst. Evol. Microbiol.">
        <title>The Global Catalogue of Microorganisms (GCM) 10K type strain sequencing project: providing services to taxonomists for standard genome sequencing and annotation.</title>
        <authorList>
            <consortium name="The Broad Institute Genomics Platform"/>
            <consortium name="The Broad Institute Genome Sequencing Center for Infectious Disease"/>
            <person name="Wu L."/>
            <person name="Ma J."/>
        </authorList>
    </citation>
    <scope>NUCLEOTIDE SEQUENCE [LARGE SCALE GENOMIC DNA]</scope>
    <source>
        <strain evidence="18">NBRC 111980</strain>
    </source>
</reference>
<evidence type="ECO:0000256" key="11">
    <source>
        <dbReference type="SAM" id="MobiDB-lite"/>
    </source>
</evidence>
<dbReference type="InterPro" id="IPR045584">
    <property type="entry name" value="Pilin-like"/>
</dbReference>
<feature type="region of interest" description="Disordered" evidence="11">
    <location>
        <begin position="818"/>
        <end position="844"/>
    </location>
</feature>
<feature type="transmembrane region" description="Helical" evidence="12">
    <location>
        <begin position="34"/>
        <end position="55"/>
    </location>
</feature>
<sequence>MNKIYRVVWDAGVGKWAVTSELTRGCKKKDGRNALTCAVAIALTSFIPLGAAYAADTTASCITPEQQWGTVSIDGICVANAGTIKTSRGMGVLGSANGGIGTLAALDDAYVKVNQGVASANASATGLGSLAIGSAANANGTVATAIGYLSNATAIAALAVGDQTSASGAYATGLGFLANAAGEDAVALGANASVAASVQNAVALGQGSVADRNSTVSVGSDVSGSAFTRQIVNVGAGTQANDAVNVSQFSPVVSALGGGASINSTTGAVTGPTYNVQGGTQTNVGAALTALDTGLNVTNQQVGTNTTNIAGNTANINNLLVGTAGLVQQANATAPITVAAGNGGTLVNVAGAVGNRQITGVANGALSNTSTDAVNGSQLNTTNQQVTTNTANIAGNTTNINNLLVGAAGLVQQANATAPITVAASNGGTVVNIAGVSGNRQLKGVAAGTADDDAVNVGQLNDLSDQVGIIDISAVKYDDGSKISVTLGGVGATSPVALRNIADGGLSAISHDAINGSQLFATNQNVATNAQNITQLDGRVTINEGDINDLLIGHAGLVQQADTNAAVTVAAQSGGASVNIAGVSGNRQLKGVAAGTADDDAVNVGQLNDLSDQVGIIDTSAVKYDDGSKTSVTLGGAGATAPVALRNIADGELSVTSHDAINGSQLFATNQQVASNTGNINDLLIGHAGLVQQADASAPVTVAAGSGGALVTINGTDGDRQIRGVAAGTQDDDAVNLSQLKDLAGDVGEIDALAVKYDDPSHSSITLGGMGASVPVAIHNVANGVSTYDAVNVGQLTDLQSNLQFQINGLDTRVTVLENEDRTPPYLDGTGGSGNNDKANAGNSPGVALGYNSAATGDNASAVGQNAKALGTNGLAVGNDSYAAGANDTAIGGNAMVGADNSVAVGANSTVEAGASNAAAIGANSSVSAASGTAIGQGATVSSSATNAVALGAGSVADRANTVSVGTEGAERQITNVAAGSQATDAVNVGQLQNLQDWTGQKIDDLQQLINRNQRQANRGIASSAALVNNMPYVPGKVALSAGAATYRSESAVGIAISRWSKNGRVNINAGVSAAKGDSPIFRVGVGVILGD</sequence>
<evidence type="ECO:0000256" key="7">
    <source>
        <dbReference type="ARBA" id="ARBA00022729"/>
    </source>
</evidence>
<feature type="domain" description="Trimeric autotransporter adhesin YadA-like stalk" evidence="15">
    <location>
        <begin position="778"/>
        <end position="812"/>
    </location>
</feature>
<evidence type="ECO:0000313" key="17">
    <source>
        <dbReference type="EMBL" id="GLQ91768.1"/>
    </source>
</evidence>
<evidence type="ECO:0000256" key="9">
    <source>
        <dbReference type="ARBA" id="ARBA00023136"/>
    </source>
</evidence>
<feature type="domain" description="Trimeric autotransporter adhesin YadA-like stalk" evidence="15">
    <location>
        <begin position="500"/>
        <end position="536"/>
    </location>
</feature>
<keyword evidence="6 12" id="KW-0812">Transmembrane</keyword>
<feature type="domain" description="Trimeric autotransporter adhesin YadA-like head" evidence="14">
    <location>
        <begin position="855"/>
        <end position="881"/>
    </location>
</feature>
<evidence type="ECO:0000259" key="15">
    <source>
        <dbReference type="Pfam" id="PF05662"/>
    </source>
</evidence>
<keyword evidence="7" id="KW-0732">Signal</keyword>
<evidence type="ECO:0000256" key="5">
    <source>
        <dbReference type="ARBA" id="ARBA00022452"/>
    </source>
</evidence>